<evidence type="ECO:0000313" key="2">
    <source>
        <dbReference type="EMBL" id="GBO13642.1"/>
    </source>
</evidence>
<feature type="region of interest" description="Disordered" evidence="1">
    <location>
        <begin position="21"/>
        <end position="53"/>
    </location>
</feature>
<dbReference type="EMBL" id="BGPR01037914">
    <property type="protein sequence ID" value="GBO13642.1"/>
    <property type="molecule type" value="Genomic_DNA"/>
</dbReference>
<evidence type="ECO:0000256" key="1">
    <source>
        <dbReference type="SAM" id="MobiDB-lite"/>
    </source>
</evidence>
<proteinExistence type="predicted"/>
<name>A0A4Y2UN32_ARAVE</name>
<organism evidence="2 3">
    <name type="scientific">Araneus ventricosus</name>
    <name type="common">Orbweaver spider</name>
    <name type="synonym">Epeira ventricosa</name>
    <dbReference type="NCBI Taxonomy" id="182803"/>
    <lineage>
        <taxon>Eukaryota</taxon>
        <taxon>Metazoa</taxon>
        <taxon>Ecdysozoa</taxon>
        <taxon>Arthropoda</taxon>
        <taxon>Chelicerata</taxon>
        <taxon>Arachnida</taxon>
        <taxon>Araneae</taxon>
        <taxon>Araneomorphae</taxon>
        <taxon>Entelegynae</taxon>
        <taxon>Araneoidea</taxon>
        <taxon>Araneidae</taxon>
        <taxon>Araneus</taxon>
    </lineage>
</organism>
<dbReference type="AlphaFoldDB" id="A0A4Y2UN32"/>
<dbReference type="Proteomes" id="UP000499080">
    <property type="component" value="Unassembled WGS sequence"/>
</dbReference>
<evidence type="ECO:0000313" key="3">
    <source>
        <dbReference type="Proteomes" id="UP000499080"/>
    </source>
</evidence>
<comment type="caution">
    <text evidence="2">The sequence shown here is derived from an EMBL/GenBank/DDBJ whole genome shotgun (WGS) entry which is preliminary data.</text>
</comment>
<protein>
    <submittedName>
        <fullName evidence="2">Uncharacterized protein</fullName>
    </submittedName>
</protein>
<keyword evidence="3" id="KW-1185">Reference proteome</keyword>
<gene>
    <name evidence="2" type="ORF">AVEN_237352_1</name>
</gene>
<reference evidence="2 3" key="1">
    <citation type="journal article" date="2019" name="Sci. Rep.">
        <title>Orb-weaving spider Araneus ventricosus genome elucidates the spidroin gene catalogue.</title>
        <authorList>
            <person name="Kono N."/>
            <person name="Nakamura H."/>
            <person name="Ohtoshi R."/>
            <person name="Moran D.A.P."/>
            <person name="Shinohara A."/>
            <person name="Yoshida Y."/>
            <person name="Fujiwara M."/>
            <person name="Mori M."/>
            <person name="Tomita M."/>
            <person name="Arakawa K."/>
        </authorList>
    </citation>
    <scope>NUCLEOTIDE SEQUENCE [LARGE SCALE GENOMIC DNA]</scope>
</reference>
<sequence length="190" mass="21548">MSKRNSSFSVSPVLRTIFKMPTPPVAEGDISSKDKETLGSKPARKNVPDSQSKIGGVSTIEQLISQIKDFDFDPDVVGDILAPLQDFIEIYTSKQRDIKAGVRDSLNERVIAPLIKFIKDRETTHLANIYDLKAREVDVNIRQYQAKIRECESMIEYLRGKLNLLNTELFDFKKVLKDSSQDSRGCLHLM</sequence>
<accession>A0A4Y2UN32</accession>